<keyword evidence="11" id="KW-1185">Reference proteome</keyword>
<dbReference type="InterPro" id="IPR038765">
    <property type="entry name" value="Papain-like_cys_pep_sf"/>
</dbReference>
<dbReference type="AlphaFoldDB" id="A0A167QBC9"/>
<gene>
    <name evidence="10" type="ORF">PHYBLDRAFT_139445</name>
</gene>
<protein>
    <recommendedName>
        <fullName evidence="12">Rad4 beta-hairpin domain-containing protein</fullName>
    </recommendedName>
</protein>
<dbReference type="GO" id="GO:0006289">
    <property type="term" value="P:nucleotide-excision repair"/>
    <property type="evidence" value="ECO:0007669"/>
    <property type="project" value="InterPro"/>
</dbReference>
<evidence type="ECO:0000256" key="3">
    <source>
        <dbReference type="ARBA" id="ARBA00022763"/>
    </source>
</evidence>
<reference evidence="11" key="1">
    <citation type="submission" date="2015-06" db="EMBL/GenBank/DDBJ databases">
        <title>Expansion of signal transduction pathways in fungi by whole-genome duplication.</title>
        <authorList>
            <consortium name="DOE Joint Genome Institute"/>
            <person name="Corrochano L.M."/>
            <person name="Kuo A."/>
            <person name="Marcet-Houben M."/>
            <person name="Polaino S."/>
            <person name="Salamov A."/>
            <person name="Villalobos J.M."/>
            <person name="Alvarez M.I."/>
            <person name="Avalos J."/>
            <person name="Benito E.P."/>
            <person name="Benoit I."/>
            <person name="Burger G."/>
            <person name="Camino L.P."/>
            <person name="Canovas D."/>
            <person name="Cerda-Olmedo E."/>
            <person name="Cheng J.-F."/>
            <person name="Dominguez A."/>
            <person name="Elias M."/>
            <person name="Eslava A.P."/>
            <person name="Glaser F."/>
            <person name="Grimwood J."/>
            <person name="Gutierrez G."/>
            <person name="Heitman J."/>
            <person name="Henrissat B."/>
            <person name="Iturriaga E.A."/>
            <person name="Lang B.F."/>
            <person name="Lavin J.L."/>
            <person name="Lee S."/>
            <person name="Li W."/>
            <person name="Lindquist E."/>
            <person name="Lopez-Garcia S."/>
            <person name="Luque E.M."/>
            <person name="Marcos A.T."/>
            <person name="Martin J."/>
            <person name="McCluskey K."/>
            <person name="Medina H.R."/>
            <person name="Miralles-Duran A."/>
            <person name="Miyazaki A."/>
            <person name="Munoz-Torres E."/>
            <person name="Oguiza J.A."/>
            <person name="Ohm R."/>
            <person name="Olmedo M."/>
            <person name="Orejas M."/>
            <person name="Ortiz-Castellanos L."/>
            <person name="Pisabarro A.G."/>
            <person name="Rodriguez-Romero J."/>
            <person name="Ruiz-Herrera J."/>
            <person name="Ruiz-Vazquez R."/>
            <person name="Sanz C."/>
            <person name="Schackwitz W."/>
            <person name="Schmutz J."/>
            <person name="Shahriari M."/>
            <person name="Shelest E."/>
            <person name="Silva-Franco F."/>
            <person name="Soanes D."/>
            <person name="Syed K."/>
            <person name="Tagua V.G."/>
            <person name="Talbot N.J."/>
            <person name="Thon M."/>
            <person name="De vries R.P."/>
            <person name="Wiebenga A."/>
            <person name="Yadav J.S."/>
            <person name="Braun E.L."/>
            <person name="Baker S."/>
            <person name="Garre V."/>
            <person name="Horwitz B."/>
            <person name="Torres-Martinez S."/>
            <person name="Idnurm A."/>
            <person name="Herrera-Estrella A."/>
            <person name="Gabaldon T."/>
            <person name="Grigoriev I.V."/>
        </authorList>
    </citation>
    <scope>NUCLEOTIDE SEQUENCE [LARGE SCALE GENOMIC DNA]</scope>
    <source>
        <strain evidence="11">NRRL 1555(-)</strain>
    </source>
</reference>
<dbReference type="InterPro" id="IPR004583">
    <property type="entry name" value="DNA_repair_Rad4"/>
</dbReference>
<dbReference type="RefSeq" id="XP_018297456.1">
    <property type="nucleotide sequence ID" value="XM_018430227.1"/>
</dbReference>
<dbReference type="GO" id="GO:0000111">
    <property type="term" value="C:nucleotide-excision repair factor 2 complex"/>
    <property type="evidence" value="ECO:0007669"/>
    <property type="project" value="TreeGrafter"/>
</dbReference>
<keyword evidence="4" id="KW-0234">DNA repair</keyword>
<feature type="region of interest" description="Disordered" evidence="6">
    <location>
        <begin position="335"/>
        <end position="361"/>
    </location>
</feature>
<dbReference type="OrthoDB" id="300780at2759"/>
<dbReference type="GO" id="GO:0071942">
    <property type="term" value="C:XPC complex"/>
    <property type="evidence" value="ECO:0007669"/>
    <property type="project" value="TreeGrafter"/>
</dbReference>
<dbReference type="GeneID" id="28991133"/>
<feature type="compositionally biased region" description="Polar residues" evidence="6">
    <location>
        <begin position="38"/>
        <end position="62"/>
    </location>
</feature>
<feature type="compositionally biased region" description="Basic residues" evidence="6">
    <location>
        <begin position="1"/>
        <end position="11"/>
    </location>
</feature>
<proteinExistence type="inferred from homology"/>
<feature type="compositionally biased region" description="Acidic residues" evidence="6">
    <location>
        <begin position="113"/>
        <end position="130"/>
    </location>
</feature>
<dbReference type="InterPro" id="IPR018328">
    <property type="entry name" value="Rad4_beta-hairpin_dom3"/>
</dbReference>
<dbReference type="VEuPathDB" id="FungiDB:PHYBLDRAFT_139445"/>
<dbReference type="EMBL" id="KV440972">
    <property type="protein sequence ID" value="OAD79416.1"/>
    <property type="molecule type" value="Genomic_DNA"/>
</dbReference>
<dbReference type="InterPro" id="IPR018325">
    <property type="entry name" value="Rad4/PNGase_transGLS-fold"/>
</dbReference>
<name>A0A167QBC9_PHYB8</name>
<evidence type="ECO:0000256" key="4">
    <source>
        <dbReference type="ARBA" id="ARBA00023204"/>
    </source>
</evidence>
<evidence type="ECO:0000256" key="2">
    <source>
        <dbReference type="ARBA" id="ARBA00009525"/>
    </source>
</evidence>
<keyword evidence="5" id="KW-0539">Nucleus</keyword>
<dbReference type="InParanoid" id="A0A167QBC9"/>
<dbReference type="Pfam" id="PF03835">
    <property type="entry name" value="Rad4"/>
    <property type="match status" value="1"/>
</dbReference>
<dbReference type="SMART" id="SM01030">
    <property type="entry name" value="BHD_1"/>
    <property type="match status" value="1"/>
</dbReference>
<dbReference type="InterPro" id="IPR036985">
    <property type="entry name" value="Transglutaminase-like_sf"/>
</dbReference>
<evidence type="ECO:0000256" key="6">
    <source>
        <dbReference type="SAM" id="MobiDB-lite"/>
    </source>
</evidence>
<comment type="similarity">
    <text evidence="2">Belongs to the XPC family.</text>
</comment>
<dbReference type="PANTHER" id="PTHR12135">
    <property type="entry name" value="DNA REPAIR PROTEIN XP-C / RAD4"/>
    <property type="match status" value="1"/>
</dbReference>
<accession>A0A167QBC9</accession>
<dbReference type="Gene3D" id="3.90.260.10">
    <property type="entry name" value="Transglutaminase-like"/>
    <property type="match status" value="1"/>
</dbReference>
<dbReference type="SUPFAM" id="SSF54001">
    <property type="entry name" value="Cysteine proteinases"/>
    <property type="match status" value="1"/>
</dbReference>
<dbReference type="Pfam" id="PF10403">
    <property type="entry name" value="BHD_1"/>
    <property type="match status" value="1"/>
</dbReference>
<dbReference type="InterPro" id="IPR018327">
    <property type="entry name" value="BHD_2"/>
</dbReference>
<feature type="compositionally biased region" description="Basic and acidic residues" evidence="6">
    <location>
        <begin position="335"/>
        <end position="356"/>
    </location>
</feature>
<dbReference type="FunCoup" id="A0A167QBC9">
    <property type="interactions" value="86"/>
</dbReference>
<dbReference type="Gene3D" id="2.20.20.110">
    <property type="entry name" value="Rad4, beta-hairpin domain BHD1"/>
    <property type="match status" value="1"/>
</dbReference>
<organism evidence="10 11">
    <name type="scientific">Phycomyces blakesleeanus (strain ATCC 8743b / DSM 1359 / FGSC 10004 / NBRC 33097 / NRRL 1555)</name>
    <dbReference type="NCBI Taxonomy" id="763407"/>
    <lineage>
        <taxon>Eukaryota</taxon>
        <taxon>Fungi</taxon>
        <taxon>Fungi incertae sedis</taxon>
        <taxon>Mucoromycota</taxon>
        <taxon>Mucoromycotina</taxon>
        <taxon>Mucoromycetes</taxon>
        <taxon>Mucorales</taxon>
        <taxon>Phycomycetaceae</taxon>
        <taxon>Phycomyces</taxon>
    </lineage>
</organism>
<evidence type="ECO:0000259" key="7">
    <source>
        <dbReference type="SMART" id="SM01030"/>
    </source>
</evidence>
<feature type="compositionally biased region" description="Low complexity" evidence="6">
    <location>
        <begin position="13"/>
        <end position="22"/>
    </location>
</feature>
<dbReference type="Pfam" id="PF10405">
    <property type="entry name" value="BHD_3"/>
    <property type="match status" value="1"/>
</dbReference>
<dbReference type="PANTHER" id="PTHR12135:SF0">
    <property type="entry name" value="DNA REPAIR PROTEIN COMPLEMENTING XP-C CELLS"/>
    <property type="match status" value="1"/>
</dbReference>
<evidence type="ECO:0000259" key="8">
    <source>
        <dbReference type="SMART" id="SM01031"/>
    </source>
</evidence>
<evidence type="ECO:0000256" key="5">
    <source>
        <dbReference type="ARBA" id="ARBA00023242"/>
    </source>
</evidence>
<keyword evidence="3" id="KW-0227">DNA damage</keyword>
<dbReference type="SMART" id="SM01031">
    <property type="entry name" value="BHD_2"/>
    <property type="match status" value="1"/>
</dbReference>
<sequence>MVKRAAKRKKTSPTDSTTTNKNSDSDFEDQPPTKRITRSQLKQVSSDSSPQLSNPIKSSKTKATPKGEDIDQPKPVTKKQKNTAIIEPEEPKESSLSASETFEDLPSQLSDRECDESDSDSEGEGIDWENVELPDGYLQERLSQGRVYNDVEVNAWELAYERMLREWIHNSHVLTLIAHYTIRNRWCASPEVQSVCLSIVPNDVQKQCYQMTSSNNDFENGVKSLYQWWNKYFKLSGDGLVTRSYEEISFLENIDILNPKKDAKSIEEILKGRGIDDGETIKNCEDFVNHLLTKTGTRDTSAELFVAVLRALGYDARLVCSLQPVPYRMPARRPDIKKMSSTEKANQKEDELEATKESSQNNIKFPYRMSRPKTTSSQYHNNKLHKAKHPTVWAEVYNPHRAQWVSIDPIRGFYDNPRAMEPLLNDKKNVMSYVLAFYADGDGCVDVTRRYSSRITKAYKLRERELTKREKQGGFIPWSSILLRCIKRHRYGEREIREEKELEEIQEKDPMPTSIQGFHNHPHYALERHLKKMEILYPKEPVIGYIKGEPIYPRDCVKEIHTPETWMKLGRIIKKGEHPVKRINARAATIEKRRAIEHAKQDGNEVLADCYGEWQTIPYVPQPVIDASEKVMYQEIAMVTLICLRRKCYQRELLIFQAIQGIGKIAKKLGIDYADAVIDFEFAKGRSIPVIKGIVVPEESEEFLLEAWQEHHYNEATKELEKRRKEVYGNWRKLIKSVLIQARLEEDYGEKHSP</sequence>
<dbReference type="STRING" id="763407.A0A167QBC9"/>
<dbReference type="Pfam" id="PF10404">
    <property type="entry name" value="BHD_2"/>
    <property type="match status" value="1"/>
</dbReference>
<comment type="subcellular location">
    <subcellularLocation>
        <location evidence="1">Nucleus</location>
    </subcellularLocation>
</comment>
<dbReference type="Gene3D" id="3.30.70.2460">
    <property type="entry name" value="Rad4, beta-hairpin domain BHD3"/>
    <property type="match status" value="1"/>
</dbReference>
<evidence type="ECO:0000313" key="11">
    <source>
        <dbReference type="Proteomes" id="UP000077315"/>
    </source>
</evidence>
<feature type="region of interest" description="Disordered" evidence="6">
    <location>
        <begin position="1"/>
        <end position="130"/>
    </location>
</feature>
<feature type="domain" description="Rad4 beta-hairpin" evidence="9">
    <location>
        <begin position="617"/>
        <end position="708"/>
    </location>
</feature>
<feature type="domain" description="Rad4 beta-hairpin" evidence="7">
    <location>
        <begin position="507"/>
        <end position="558"/>
    </location>
</feature>
<dbReference type="GO" id="GO:0005737">
    <property type="term" value="C:cytoplasm"/>
    <property type="evidence" value="ECO:0007669"/>
    <property type="project" value="TreeGrafter"/>
</dbReference>
<evidence type="ECO:0000259" key="9">
    <source>
        <dbReference type="SMART" id="SM01032"/>
    </source>
</evidence>
<dbReference type="InterPro" id="IPR018326">
    <property type="entry name" value="Rad4_beta-hairpin_dom1"/>
</dbReference>
<evidence type="ECO:0000313" key="10">
    <source>
        <dbReference type="EMBL" id="OAD79416.1"/>
    </source>
</evidence>
<feature type="domain" description="Rad4 beta-hairpin" evidence="8">
    <location>
        <begin position="560"/>
        <end position="622"/>
    </location>
</feature>
<dbReference type="GO" id="GO:0003697">
    <property type="term" value="F:single-stranded DNA binding"/>
    <property type="evidence" value="ECO:0007669"/>
    <property type="project" value="TreeGrafter"/>
</dbReference>
<evidence type="ECO:0008006" key="12">
    <source>
        <dbReference type="Google" id="ProtNLM"/>
    </source>
</evidence>
<dbReference type="InterPro" id="IPR042488">
    <property type="entry name" value="Rad4_BHD3_sf"/>
</dbReference>
<dbReference type="GO" id="GO:0006298">
    <property type="term" value="P:mismatch repair"/>
    <property type="evidence" value="ECO:0007669"/>
    <property type="project" value="TreeGrafter"/>
</dbReference>
<dbReference type="GO" id="GO:0003684">
    <property type="term" value="F:damaged DNA binding"/>
    <property type="evidence" value="ECO:0007669"/>
    <property type="project" value="InterPro"/>
</dbReference>
<dbReference type="Proteomes" id="UP000077315">
    <property type="component" value="Unassembled WGS sequence"/>
</dbReference>
<dbReference type="SMART" id="SM01032">
    <property type="entry name" value="BHD_3"/>
    <property type="match status" value="1"/>
</dbReference>
<evidence type="ECO:0000256" key="1">
    <source>
        <dbReference type="ARBA" id="ARBA00004123"/>
    </source>
</evidence>